<feature type="compositionally biased region" description="Low complexity" evidence="5">
    <location>
        <begin position="242"/>
        <end position="252"/>
    </location>
</feature>
<dbReference type="Gene3D" id="3.40.50.300">
    <property type="entry name" value="P-loop containing nucleotide triphosphate hydrolases"/>
    <property type="match status" value="1"/>
</dbReference>
<dbReference type="PROSITE" id="PS50893">
    <property type="entry name" value="ABC_TRANSPORTER_2"/>
    <property type="match status" value="1"/>
</dbReference>
<evidence type="ECO:0000256" key="5">
    <source>
        <dbReference type="SAM" id="MobiDB-lite"/>
    </source>
</evidence>
<organism evidence="7 8">
    <name type="scientific">Arenivirga flava</name>
    <dbReference type="NCBI Taxonomy" id="1930060"/>
    <lineage>
        <taxon>Bacteria</taxon>
        <taxon>Bacillati</taxon>
        <taxon>Actinomycetota</taxon>
        <taxon>Actinomycetes</taxon>
        <taxon>Micrococcales</taxon>
        <taxon>Microbacteriaceae</taxon>
        <taxon>Arenivirga</taxon>
    </lineage>
</organism>
<dbReference type="InterPro" id="IPR027417">
    <property type="entry name" value="P-loop_NTPase"/>
</dbReference>
<keyword evidence="4" id="KW-1278">Translocase</keyword>
<accession>A0AA37UNK2</accession>
<keyword evidence="1" id="KW-0813">Transport</keyword>
<feature type="compositionally biased region" description="Basic residues" evidence="5">
    <location>
        <begin position="319"/>
        <end position="333"/>
    </location>
</feature>
<evidence type="ECO:0000259" key="6">
    <source>
        <dbReference type="PROSITE" id="PS50893"/>
    </source>
</evidence>
<dbReference type="SUPFAM" id="SSF52540">
    <property type="entry name" value="P-loop containing nucleoside triphosphate hydrolases"/>
    <property type="match status" value="1"/>
</dbReference>
<dbReference type="Proteomes" id="UP001157160">
    <property type="component" value="Unassembled WGS sequence"/>
</dbReference>
<evidence type="ECO:0000313" key="7">
    <source>
        <dbReference type="EMBL" id="GMA26932.1"/>
    </source>
</evidence>
<evidence type="ECO:0000256" key="2">
    <source>
        <dbReference type="ARBA" id="ARBA00022741"/>
    </source>
</evidence>
<name>A0AA37UNK2_9MICO</name>
<evidence type="ECO:0000313" key="8">
    <source>
        <dbReference type="Proteomes" id="UP001157160"/>
    </source>
</evidence>
<keyword evidence="8" id="KW-1185">Reference proteome</keyword>
<feature type="domain" description="ABC transporter" evidence="6">
    <location>
        <begin position="3"/>
        <end position="238"/>
    </location>
</feature>
<evidence type="ECO:0000256" key="4">
    <source>
        <dbReference type="ARBA" id="ARBA00022967"/>
    </source>
</evidence>
<sequence length="333" mass="35789">MIAVARGLSVRLGGRSVLHGVDLDIAEGAVTALLGPNGAGKSTLVRSLAGLHAPSAGSVELLGRPLAGYRRRERARLVALLEQESRSELPLTVREAAALGRTPHHDRFAAPGSGHEAVVEAALARAGAAELAERPLDELSGGQRQRAHLARALVQQPRLLLLDEPTNHLDVAAQLATLRLARELAAEGVAVVAALHDLTLAAAHADAVVVLDGGRLVAAGTPAEVLVPAVIDPVWGCAPPCSRIRPPAARSSPSRRRAPRSRHEDHRAGRRRRRRPLPEGRAGSRSAWRRDHRRREHRRRRDPGGPARLPRPRLDPLRARGRQRRRARLGASG</sequence>
<dbReference type="InterPro" id="IPR003439">
    <property type="entry name" value="ABC_transporter-like_ATP-bd"/>
</dbReference>
<dbReference type="GO" id="GO:0016887">
    <property type="term" value="F:ATP hydrolysis activity"/>
    <property type="evidence" value="ECO:0007669"/>
    <property type="project" value="InterPro"/>
</dbReference>
<feature type="compositionally biased region" description="Basic residues" evidence="5">
    <location>
        <begin position="290"/>
        <end position="301"/>
    </location>
</feature>
<dbReference type="AlphaFoldDB" id="A0AA37UNK2"/>
<dbReference type="EMBL" id="BSUL01000001">
    <property type="protein sequence ID" value="GMA26932.1"/>
    <property type="molecule type" value="Genomic_DNA"/>
</dbReference>
<dbReference type="FunFam" id="3.40.50.300:FF:000134">
    <property type="entry name" value="Iron-enterobactin ABC transporter ATP-binding protein"/>
    <property type="match status" value="1"/>
</dbReference>
<dbReference type="CDD" id="cd03214">
    <property type="entry name" value="ABC_Iron-Siderophores_B12_Hemin"/>
    <property type="match status" value="1"/>
</dbReference>
<evidence type="ECO:0000256" key="1">
    <source>
        <dbReference type="ARBA" id="ARBA00022448"/>
    </source>
</evidence>
<dbReference type="InterPro" id="IPR003593">
    <property type="entry name" value="AAA+_ATPase"/>
</dbReference>
<gene>
    <name evidence="7" type="ORF">GCM10025874_01850</name>
</gene>
<evidence type="ECO:0000256" key="3">
    <source>
        <dbReference type="ARBA" id="ARBA00022840"/>
    </source>
</evidence>
<dbReference type="PANTHER" id="PTHR42794:SF1">
    <property type="entry name" value="HEMIN IMPORT ATP-BINDING PROTEIN HMUV"/>
    <property type="match status" value="1"/>
</dbReference>
<protein>
    <recommendedName>
        <fullName evidence="6">ABC transporter domain-containing protein</fullName>
    </recommendedName>
</protein>
<comment type="caution">
    <text evidence="7">The sequence shown here is derived from an EMBL/GenBank/DDBJ whole genome shotgun (WGS) entry which is preliminary data.</text>
</comment>
<dbReference type="GO" id="GO:0005524">
    <property type="term" value="F:ATP binding"/>
    <property type="evidence" value="ECO:0007669"/>
    <property type="project" value="UniProtKB-KW"/>
</dbReference>
<keyword evidence="2" id="KW-0547">Nucleotide-binding</keyword>
<dbReference type="SMART" id="SM00382">
    <property type="entry name" value="AAA"/>
    <property type="match status" value="1"/>
</dbReference>
<dbReference type="PANTHER" id="PTHR42794">
    <property type="entry name" value="HEMIN IMPORT ATP-BINDING PROTEIN HMUV"/>
    <property type="match status" value="1"/>
</dbReference>
<proteinExistence type="predicted"/>
<feature type="region of interest" description="Disordered" evidence="5">
    <location>
        <begin position="242"/>
        <end position="333"/>
    </location>
</feature>
<keyword evidence="3" id="KW-0067">ATP-binding</keyword>
<reference evidence="7 8" key="1">
    <citation type="journal article" date="2014" name="Int. J. Syst. Evol. Microbiol.">
        <title>Complete genome sequence of Corynebacterium casei LMG S-19264T (=DSM 44701T), isolated from a smear-ripened cheese.</title>
        <authorList>
            <consortium name="US DOE Joint Genome Institute (JGI-PGF)"/>
            <person name="Walter F."/>
            <person name="Albersmeier A."/>
            <person name="Kalinowski J."/>
            <person name="Ruckert C."/>
        </authorList>
    </citation>
    <scope>NUCLEOTIDE SEQUENCE [LARGE SCALE GENOMIC DNA]</scope>
    <source>
        <strain evidence="7 8">NBRC 112289</strain>
    </source>
</reference>
<dbReference type="Pfam" id="PF00005">
    <property type="entry name" value="ABC_tran"/>
    <property type="match status" value="1"/>
</dbReference>